<comment type="caution">
    <text evidence="2">The sequence shown here is derived from an EMBL/GenBank/DDBJ whole genome shotgun (WGS) entry which is preliminary data.</text>
</comment>
<evidence type="ECO:0000256" key="1">
    <source>
        <dbReference type="SAM" id="MobiDB-lite"/>
    </source>
</evidence>
<dbReference type="Proteomes" id="UP000828390">
    <property type="component" value="Unassembled WGS sequence"/>
</dbReference>
<organism evidence="2 3">
    <name type="scientific">Dreissena polymorpha</name>
    <name type="common">Zebra mussel</name>
    <name type="synonym">Mytilus polymorpha</name>
    <dbReference type="NCBI Taxonomy" id="45954"/>
    <lineage>
        <taxon>Eukaryota</taxon>
        <taxon>Metazoa</taxon>
        <taxon>Spiralia</taxon>
        <taxon>Lophotrochozoa</taxon>
        <taxon>Mollusca</taxon>
        <taxon>Bivalvia</taxon>
        <taxon>Autobranchia</taxon>
        <taxon>Heteroconchia</taxon>
        <taxon>Euheterodonta</taxon>
        <taxon>Imparidentia</taxon>
        <taxon>Neoheterodontei</taxon>
        <taxon>Myida</taxon>
        <taxon>Dreissenoidea</taxon>
        <taxon>Dreissenidae</taxon>
        <taxon>Dreissena</taxon>
    </lineage>
</organism>
<evidence type="ECO:0000313" key="3">
    <source>
        <dbReference type="Proteomes" id="UP000828390"/>
    </source>
</evidence>
<feature type="compositionally biased region" description="Acidic residues" evidence="1">
    <location>
        <begin position="42"/>
        <end position="62"/>
    </location>
</feature>
<reference evidence="2" key="2">
    <citation type="submission" date="2020-11" db="EMBL/GenBank/DDBJ databases">
        <authorList>
            <person name="McCartney M.A."/>
            <person name="Auch B."/>
            <person name="Kono T."/>
            <person name="Mallez S."/>
            <person name="Becker A."/>
            <person name="Gohl D.M."/>
            <person name="Silverstein K.A.T."/>
            <person name="Koren S."/>
            <person name="Bechman K.B."/>
            <person name="Herman A."/>
            <person name="Abrahante J.E."/>
            <person name="Garbe J."/>
        </authorList>
    </citation>
    <scope>NUCLEOTIDE SEQUENCE</scope>
    <source>
        <strain evidence="2">Duluth1</strain>
        <tissue evidence="2">Whole animal</tissue>
    </source>
</reference>
<reference evidence="2" key="1">
    <citation type="journal article" date="2019" name="bioRxiv">
        <title>The Genome of the Zebra Mussel, Dreissena polymorpha: A Resource for Invasive Species Research.</title>
        <authorList>
            <person name="McCartney M.A."/>
            <person name="Auch B."/>
            <person name="Kono T."/>
            <person name="Mallez S."/>
            <person name="Zhang Y."/>
            <person name="Obille A."/>
            <person name="Becker A."/>
            <person name="Abrahante J.E."/>
            <person name="Garbe J."/>
            <person name="Badalamenti J.P."/>
            <person name="Herman A."/>
            <person name="Mangelson H."/>
            <person name="Liachko I."/>
            <person name="Sullivan S."/>
            <person name="Sone E.D."/>
            <person name="Koren S."/>
            <person name="Silverstein K.A.T."/>
            <person name="Beckman K.B."/>
            <person name="Gohl D.M."/>
        </authorList>
    </citation>
    <scope>NUCLEOTIDE SEQUENCE</scope>
    <source>
        <strain evidence="2">Duluth1</strain>
        <tissue evidence="2">Whole animal</tissue>
    </source>
</reference>
<dbReference type="EMBL" id="JAIWYP010000007">
    <property type="protein sequence ID" value="KAH3802254.1"/>
    <property type="molecule type" value="Genomic_DNA"/>
</dbReference>
<name>A0A9D4FN34_DREPO</name>
<sequence length="91" mass="10128">MVNSFTNDQSLFAGGHMGMQPFCRIRKALSFKLLLEPNTAELQDDAEEEDEEEEEEEEEEDISPLGETTLSRSGPIFLSETASSPNSMLSL</sequence>
<feature type="compositionally biased region" description="Polar residues" evidence="1">
    <location>
        <begin position="80"/>
        <end position="91"/>
    </location>
</feature>
<proteinExistence type="predicted"/>
<keyword evidence="3" id="KW-1185">Reference proteome</keyword>
<dbReference type="AlphaFoldDB" id="A0A9D4FN34"/>
<protein>
    <submittedName>
        <fullName evidence="2">Uncharacterized protein</fullName>
    </submittedName>
</protein>
<evidence type="ECO:0000313" key="2">
    <source>
        <dbReference type="EMBL" id="KAH3802254.1"/>
    </source>
</evidence>
<feature type="region of interest" description="Disordered" evidence="1">
    <location>
        <begin position="37"/>
        <end position="91"/>
    </location>
</feature>
<accession>A0A9D4FN34</accession>
<gene>
    <name evidence="2" type="ORF">DPMN_155927</name>
</gene>